<dbReference type="InterPro" id="IPR001810">
    <property type="entry name" value="F-box_dom"/>
</dbReference>
<dbReference type="AlphaFoldDB" id="A0A1I7TBI0"/>
<sequence>MTFPLQKLPYLAIEEVLSTMDLEEKFILAVFSKKSASLVKNSLYTRRFKLKVEYNDWEIKLDPKPIEEPEKTQFSSEQCRNKGIVLPNTSLEVLEFIVDVFPTTHATLETDNDFNTFQDYMQLFEQNQIKVTKVHFRCVDREVQRFLDVSKDIAHVNIFIDPLETPSFDNDHRSQFESIGISFSSRMDSKWQKDLLFWLADCKRVRIEYPKSYVYEEDSKLLTVNDLNEFLDLWIAGGSKIEHLYMDWFAATDFATIFQSLGQGVPVNAAGWPIGKDGWCSTQFAENQCFLIQQLDNGPRAIVFILYNTVFLETEFELVQNPL</sequence>
<dbReference type="Proteomes" id="UP000095282">
    <property type="component" value="Unplaced"/>
</dbReference>
<dbReference type="WBParaSite" id="Csp11.Scaffold572.g4318.t2">
    <property type="protein sequence ID" value="Csp11.Scaffold572.g4318.t2"/>
    <property type="gene ID" value="Csp11.Scaffold572.g4318"/>
</dbReference>
<accession>A0A1I7TBI0</accession>
<evidence type="ECO:0000313" key="3">
    <source>
        <dbReference type="WBParaSite" id="Csp11.Scaffold572.g4318.t2"/>
    </source>
</evidence>
<evidence type="ECO:0000259" key="1">
    <source>
        <dbReference type="PROSITE" id="PS50181"/>
    </source>
</evidence>
<dbReference type="PANTHER" id="PTHR21503">
    <property type="entry name" value="F-BOX-CONTAINING HYPOTHETICAL PROTEIN C.ELEGANS"/>
    <property type="match status" value="1"/>
</dbReference>
<name>A0A1I7TBI0_9PELO</name>
<organism evidence="2 3">
    <name type="scientific">Caenorhabditis tropicalis</name>
    <dbReference type="NCBI Taxonomy" id="1561998"/>
    <lineage>
        <taxon>Eukaryota</taxon>
        <taxon>Metazoa</taxon>
        <taxon>Ecdysozoa</taxon>
        <taxon>Nematoda</taxon>
        <taxon>Chromadorea</taxon>
        <taxon>Rhabditida</taxon>
        <taxon>Rhabditina</taxon>
        <taxon>Rhabditomorpha</taxon>
        <taxon>Rhabditoidea</taxon>
        <taxon>Rhabditidae</taxon>
        <taxon>Peloderinae</taxon>
        <taxon>Caenorhabditis</taxon>
    </lineage>
</organism>
<keyword evidence="2" id="KW-1185">Reference proteome</keyword>
<protein>
    <submittedName>
        <fullName evidence="3">F-box domain-containing protein</fullName>
    </submittedName>
</protein>
<proteinExistence type="predicted"/>
<dbReference type="PANTHER" id="PTHR21503:SF8">
    <property type="entry name" value="F-BOX ASSOCIATED DOMAIN-CONTAINING PROTEIN-RELATED"/>
    <property type="match status" value="1"/>
</dbReference>
<dbReference type="Pfam" id="PF00646">
    <property type="entry name" value="F-box"/>
    <property type="match status" value="1"/>
</dbReference>
<dbReference type="PROSITE" id="PS50181">
    <property type="entry name" value="FBOX"/>
    <property type="match status" value="1"/>
</dbReference>
<evidence type="ECO:0000313" key="2">
    <source>
        <dbReference type="Proteomes" id="UP000095282"/>
    </source>
</evidence>
<reference evidence="3" key="1">
    <citation type="submission" date="2016-11" db="UniProtKB">
        <authorList>
            <consortium name="WormBaseParasite"/>
        </authorList>
    </citation>
    <scope>IDENTIFICATION</scope>
</reference>
<feature type="domain" description="F-box" evidence="1">
    <location>
        <begin position="2"/>
        <end position="48"/>
    </location>
</feature>